<accession>D6X4H5</accession>
<comment type="similarity">
    <text evidence="2">Belongs to the PBP/GOBP family.</text>
</comment>
<dbReference type="GO" id="GO:0007608">
    <property type="term" value="P:sensory perception of smell"/>
    <property type="evidence" value="ECO:0000318"/>
    <property type="project" value="GO_Central"/>
</dbReference>
<dbReference type="KEGG" id="tca:656243"/>
<evidence type="ECO:0000256" key="2">
    <source>
        <dbReference type="ARBA" id="ARBA00008098"/>
    </source>
</evidence>
<evidence type="ECO:0000256" key="1">
    <source>
        <dbReference type="ARBA" id="ARBA00004613"/>
    </source>
</evidence>
<dbReference type="InterPro" id="IPR036728">
    <property type="entry name" value="PBP_GOBP_sf"/>
</dbReference>
<keyword evidence="4 7" id="KW-0732">Signal</keyword>
<comment type="function">
    <text evidence="6">May be a carrier protein for lipids.</text>
</comment>
<feature type="signal peptide" evidence="7">
    <location>
        <begin position="1"/>
        <end position="18"/>
    </location>
</feature>
<dbReference type="SMART" id="SM00708">
    <property type="entry name" value="PhBP"/>
    <property type="match status" value="1"/>
</dbReference>
<dbReference type="SMR" id="D6X4H5"/>
<dbReference type="PhylomeDB" id="D6X4H5"/>
<dbReference type="CDD" id="cd23992">
    <property type="entry name" value="PBP_GOBP"/>
    <property type="match status" value="1"/>
</dbReference>
<evidence type="ECO:0000313" key="8">
    <source>
        <dbReference type="EMBL" id="EEZ97740.1"/>
    </source>
</evidence>
<proteinExistence type="inferred from homology"/>
<reference evidence="8 9" key="1">
    <citation type="journal article" date="2008" name="Nature">
        <title>The genome of the model beetle and pest Tribolium castaneum.</title>
        <authorList>
            <consortium name="Tribolium Genome Sequencing Consortium"/>
            <person name="Richards S."/>
            <person name="Gibbs R.A."/>
            <person name="Weinstock G.M."/>
            <person name="Brown S.J."/>
            <person name="Denell R."/>
            <person name="Beeman R.W."/>
            <person name="Gibbs R."/>
            <person name="Beeman R.W."/>
            <person name="Brown S.J."/>
            <person name="Bucher G."/>
            <person name="Friedrich M."/>
            <person name="Grimmelikhuijzen C.J."/>
            <person name="Klingler M."/>
            <person name="Lorenzen M."/>
            <person name="Richards S."/>
            <person name="Roth S."/>
            <person name="Schroder R."/>
            <person name="Tautz D."/>
            <person name="Zdobnov E.M."/>
            <person name="Muzny D."/>
            <person name="Gibbs R.A."/>
            <person name="Weinstock G.M."/>
            <person name="Attaway T."/>
            <person name="Bell S."/>
            <person name="Buhay C.J."/>
            <person name="Chandrabose M.N."/>
            <person name="Chavez D."/>
            <person name="Clerk-Blankenburg K.P."/>
            <person name="Cree A."/>
            <person name="Dao M."/>
            <person name="Davis C."/>
            <person name="Chacko J."/>
            <person name="Dinh H."/>
            <person name="Dugan-Rocha S."/>
            <person name="Fowler G."/>
            <person name="Garner T.T."/>
            <person name="Garnes J."/>
            <person name="Gnirke A."/>
            <person name="Hawes A."/>
            <person name="Hernandez J."/>
            <person name="Hines S."/>
            <person name="Holder M."/>
            <person name="Hume J."/>
            <person name="Jhangiani S.N."/>
            <person name="Joshi V."/>
            <person name="Khan Z.M."/>
            <person name="Jackson L."/>
            <person name="Kovar C."/>
            <person name="Kowis A."/>
            <person name="Lee S."/>
            <person name="Lewis L.R."/>
            <person name="Margolis J."/>
            <person name="Morgan M."/>
            <person name="Nazareth L.V."/>
            <person name="Nguyen N."/>
            <person name="Okwuonu G."/>
            <person name="Parker D."/>
            <person name="Richards S."/>
            <person name="Ruiz S.J."/>
            <person name="Santibanez J."/>
            <person name="Savard J."/>
            <person name="Scherer S.E."/>
            <person name="Schneider B."/>
            <person name="Sodergren E."/>
            <person name="Tautz D."/>
            <person name="Vattahil S."/>
            <person name="Villasana D."/>
            <person name="White C.S."/>
            <person name="Wright R."/>
            <person name="Park Y."/>
            <person name="Beeman R.W."/>
            <person name="Lord J."/>
            <person name="Oppert B."/>
            <person name="Lorenzen M."/>
            <person name="Brown S."/>
            <person name="Wang L."/>
            <person name="Savard J."/>
            <person name="Tautz D."/>
            <person name="Richards S."/>
            <person name="Weinstock G."/>
            <person name="Gibbs R.A."/>
            <person name="Liu Y."/>
            <person name="Worley K."/>
            <person name="Weinstock G."/>
            <person name="Elsik C.G."/>
            <person name="Reese J.T."/>
            <person name="Elhaik E."/>
            <person name="Landan G."/>
            <person name="Graur D."/>
            <person name="Arensburger P."/>
            <person name="Atkinson P."/>
            <person name="Beeman R.W."/>
            <person name="Beidler J."/>
            <person name="Brown S.J."/>
            <person name="Demuth J.P."/>
            <person name="Drury D.W."/>
            <person name="Du Y.Z."/>
            <person name="Fujiwara H."/>
            <person name="Lorenzen M."/>
            <person name="Maselli V."/>
            <person name="Osanai M."/>
            <person name="Park Y."/>
            <person name="Robertson H.M."/>
            <person name="Tu Z."/>
            <person name="Wang J.J."/>
            <person name="Wang S."/>
            <person name="Richards S."/>
            <person name="Song H."/>
            <person name="Zhang L."/>
            <person name="Sodergren E."/>
            <person name="Werner D."/>
            <person name="Stanke M."/>
            <person name="Morgenstern B."/>
            <person name="Solovyev V."/>
            <person name="Kosarev P."/>
            <person name="Brown G."/>
            <person name="Chen H.C."/>
            <person name="Ermolaeva O."/>
            <person name="Hlavina W."/>
            <person name="Kapustin Y."/>
            <person name="Kiryutin B."/>
            <person name="Kitts P."/>
            <person name="Maglott D."/>
            <person name="Pruitt K."/>
            <person name="Sapojnikov V."/>
            <person name="Souvorov A."/>
            <person name="Mackey A.J."/>
            <person name="Waterhouse R.M."/>
            <person name="Wyder S."/>
            <person name="Zdobnov E.M."/>
            <person name="Zdobnov E.M."/>
            <person name="Wyder S."/>
            <person name="Kriventseva E.V."/>
            <person name="Kadowaki T."/>
            <person name="Bork P."/>
            <person name="Aranda M."/>
            <person name="Bao R."/>
            <person name="Beermann A."/>
            <person name="Berns N."/>
            <person name="Bolognesi R."/>
            <person name="Bonneton F."/>
            <person name="Bopp D."/>
            <person name="Brown S.J."/>
            <person name="Bucher G."/>
            <person name="Butts T."/>
            <person name="Chaumot A."/>
            <person name="Denell R.E."/>
            <person name="Ferrier D.E."/>
            <person name="Friedrich M."/>
            <person name="Gordon C.M."/>
            <person name="Jindra M."/>
            <person name="Klingler M."/>
            <person name="Lan Q."/>
            <person name="Lattorff H.M."/>
            <person name="Laudet V."/>
            <person name="von Levetsow C."/>
            <person name="Liu Z."/>
            <person name="Lutz R."/>
            <person name="Lynch J.A."/>
            <person name="da Fonseca R.N."/>
            <person name="Posnien N."/>
            <person name="Reuter R."/>
            <person name="Roth S."/>
            <person name="Savard J."/>
            <person name="Schinko J.B."/>
            <person name="Schmitt C."/>
            <person name="Schoppmeier M."/>
            <person name="Schroder R."/>
            <person name="Shippy T.D."/>
            <person name="Simonnet F."/>
            <person name="Marques-Souza H."/>
            <person name="Tautz D."/>
            <person name="Tomoyasu Y."/>
            <person name="Trauner J."/>
            <person name="Van der Zee M."/>
            <person name="Vervoort M."/>
            <person name="Wittkopp N."/>
            <person name="Wimmer E.A."/>
            <person name="Yang X."/>
            <person name="Jones A.K."/>
            <person name="Sattelle D.B."/>
            <person name="Ebert P.R."/>
            <person name="Nelson D."/>
            <person name="Scott J.G."/>
            <person name="Beeman R.W."/>
            <person name="Muthukrishnan S."/>
            <person name="Kramer K.J."/>
            <person name="Arakane Y."/>
            <person name="Beeman R.W."/>
            <person name="Zhu Q."/>
            <person name="Hogenkamp D."/>
            <person name="Dixit R."/>
            <person name="Oppert B."/>
            <person name="Jiang H."/>
            <person name="Zou Z."/>
            <person name="Marshall J."/>
            <person name="Elpidina E."/>
            <person name="Vinokurov K."/>
            <person name="Oppert C."/>
            <person name="Zou Z."/>
            <person name="Evans J."/>
            <person name="Lu Z."/>
            <person name="Zhao P."/>
            <person name="Sumathipala N."/>
            <person name="Altincicek B."/>
            <person name="Vilcinskas A."/>
            <person name="Williams M."/>
            <person name="Hultmark D."/>
            <person name="Hetru C."/>
            <person name="Jiang H."/>
            <person name="Grimmelikhuijzen C.J."/>
            <person name="Hauser F."/>
            <person name="Cazzamali G."/>
            <person name="Williamson M."/>
            <person name="Park Y."/>
            <person name="Li B."/>
            <person name="Tanaka Y."/>
            <person name="Predel R."/>
            <person name="Neupert S."/>
            <person name="Schachtner J."/>
            <person name="Verleyen P."/>
            <person name="Raible F."/>
            <person name="Bork P."/>
            <person name="Friedrich M."/>
            <person name="Walden K.K."/>
            <person name="Robertson H.M."/>
            <person name="Angeli S."/>
            <person name="Foret S."/>
            <person name="Bucher G."/>
            <person name="Schuetz S."/>
            <person name="Maleszka R."/>
            <person name="Wimmer E.A."/>
            <person name="Beeman R.W."/>
            <person name="Lorenzen M."/>
            <person name="Tomoyasu Y."/>
            <person name="Miller S.C."/>
            <person name="Grossmann D."/>
            <person name="Bucher G."/>
        </authorList>
    </citation>
    <scope>NUCLEOTIDE SEQUENCE [LARGE SCALE GENOMIC DNA]</scope>
    <source>
        <strain evidence="8 9">Georgia GA2</strain>
    </source>
</reference>
<evidence type="ECO:0000256" key="5">
    <source>
        <dbReference type="ARBA" id="ARBA00023180"/>
    </source>
</evidence>
<gene>
    <name evidence="8" type="primary">TcOBP10B</name>
    <name evidence="8" type="ORF">TcasGA2_TC011411</name>
</gene>
<dbReference type="Pfam" id="PF01395">
    <property type="entry name" value="PBP_GOBP"/>
    <property type="match status" value="1"/>
</dbReference>
<name>D6X4H5_TRICA</name>
<evidence type="ECO:0000313" key="9">
    <source>
        <dbReference type="Proteomes" id="UP000007266"/>
    </source>
</evidence>
<dbReference type="AlphaFoldDB" id="D6X4H5"/>
<dbReference type="PANTHER" id="PTHR11857">
    <property type="entry name" value="ODORANT BINDING PROTEIN-RELATED"/>
    <property type="match status" value="1"/>
</dbReference>
<reference evidence="8 9" key="2">
    <citation type="journal article" date="2010" name="Nucleic Acids Res.">
        <title>BeetleBase in 2010: revisions to provide comprehensive genomic information for Tribolium castaneum.</title>
        <authorList>
            <person name="Kim H.S."/>
            <person name="Murphy T."/>
            <person name="Xia J."/>
            <person name="Caragea D."/>
            <person name="Park Y."/>
            <person name="Beeman R.W."/>
            <person name="Lorenzen M.D."/>
            <person name="Butcher S."/>
            <person name="Manak J.R."/>
            <person name="Brown S.J."/>
        </authorList>
    </citation>
    <scope>GENOME REANNOTATION</scope>
    <source>
        <strain evidence="8 9">Georgia GA2</strain>
    </source>
</reference>
<keyword evidence="3" id="KW-0964">Secreted</keyword>
<feature type="chain" id="PRO_5003090579" evidence="7">
    <location>
        <begin position="19"/>
        <end position="129"/>
    </location>
</feature>
<dbReference type="GO" id="GO:0005615">
    <property type="term" value="C:extracellular space"/>
    <property type="evidence" value="ECO:0000318"/>
    <property type="project" value="GO_Central"/>
</dbReference>
<dbReference type="Gene3D" id="1.10.238.20">
    <property type="entry name" value="Pheromone/general odorant binding protein domain"/>
    <property type="match status" value="1"/>
</dbReference>
<dbReference type="EMBL" id="KQ971380">
    <property type="protein sequence ID" value="EEZ97740.1"/>
    <property type="molecule type" value="Genomic_DNA"/>
</dbReference>
<organism evidence="8 9">
    <name type="scientific">Tribolium castaneum</name>
    <name type="common">Red flour beetle</name>
    <dbReference type="NCBI Taxonomy" id="7070"/>
    <lineage>
        <taxon>Eukaryota</taxon>
        <taxon>Metazoa</taxon>
        <taxon>Ecdysozoa</taxon>
        <taxon>Arthropoda</taxon>
        <taxon>Hexapoda</taxon>
        <taxon>Insecta</taxon>
        <taxon>Pterygota</taxon>
        <taxon>Neoptera</taxon>
        <taxon>Endopterygota</taxon>
        <taxon>Coleoptera</taxon>
        <taxon>Polyphaga</taxon>
        <taxon>Cucujiformia</taxon>
        <taxon>Tenebrionidae</taxon>
        <taxon>Tenebrionidae incertae sedis</taxon>
        <taxon>Tribolium</taxon>
    </lineage>
</organism>
<dbReference type="FunFam" id="1.10.238.20:FF:000001">
    <property type="entry name" value="General odorant-binding protein lush"/>
    <property type="match status" value="1"/>
</dbReference>
<sequence length="129" mass="14387">MKVFVCLAVFALVAAAQAETAKEKLRKYSDECKSVSGVSEELLNKVRNHEDVHDPKLDEHGFCILKKAGFMNEAGDILADTIKTKLKENSEHPDTVDALVEKCNEKKDTPQHTASHLFTCLVDKKVHSH</sequence>
<dbReference type="GO" id="GO:0005549">
    <property type="term" value="F:odorant binding"/>
    <property type="evidence" value="ECO:0007669"/>
    <property type="project" value="InterPro"/>
</dbReference>
<protein>
    <submittedName>
        <fullName evidence="8">Odorant binding protein C12</fullName>
    </submittedName>
</protein>
<keyword evidence="9" id="KW-1185">Reference proteome</keyword>
<comment type="subcellular location">
    <subcellularLocation>
        <location evidence="1">Secreted</location>
    </subcellularLocation>
</comment>
<dbReference type="InterPro" id="IPR006170">
    <property type="entry name" value="PBP/GOBP"/>
</dbReference>
<evidence type="ECO:0000256" key="3">
    <source>
        <dbReference type="ARBA" id="ARBA00022525"/>
    </source>
</evidence>
<dbReference type="Proteomes" id="UP000007266">
    <property type="component" value="Linkage group 10"/>
</dbReference>
<dbReference type="OrthoDB" id="8194670at2759"/>
<keyword evidence="5" id="KW-0325">Glycoprotein</keyword>
<evidence type="ECO:0000256" key="7">
    <source>
        <dbReference type="SAM" id="SignalP"/>
    </source>
</evidence>
<dbReference type="SUPFAM" id="SSF47565">
    <property type="entry name" value="Insect pheromone/odorant-binding proteins"/>
    <property type="match status" value="1"/>
</dbReference>
<dbReference type="STRING" id="7070.D6X4H5"/>
<dbReference type="GeneID" id="656243"/>
<evidence type="ECO:0000256" key="6">
    <source>
        <dbReference type="ARBA" id="ARBA00056866"/>
    </source>
</evidence>
<evidence type="ECO:0000256" key="4">
    <source>
        <dbReference type="ARBA" id="ARBA00022729"/>
    </source>
</evidence>
<dbReference type="HOGENOM" id="CLU_107288_2_1_1"/>
<dbReference type="PANTHER" id="PTHR11857:SF43">
    <property type="entry name" value="GEO07291P1-RELATED"/>
    <property type="match status" value="1"/>
</dbReference>